<evidence type="ECO:0000313" key="2">
    <source>
        <dbReference type="EMBL" id="MCR1898425.1"/>
    </source>
</evidence>
<dbReference type="Proteomes" id="UP001205748">
    <property type="component" value="Unassembled WGS sequence"/>
</dbReference>
<protein>
    <submittedName>
        <fullName evidence="2">Uncharacterized protein</fullName>
    </submittedName>
</protein>
<keyword evidence="1" id="KW-0812">Transmembrane</keyword>
<dbReference type="RefSeq" id="WP_257529894.1">
    <property type="nucleotide sequence ID" value="NZ_JANKAS010000003.1"/>
</dbReference>
<keyword evidence="1" id="KW-1133">Transmembrane helix</keyword>
<organism evidence="2 3">
    <name type="scientific">Irregularibacter muris</name>
    <dbReference type="NCBI Taxonomy" id="1796619"/>
    <lineage>
        <taxon>Bacteria</taxon>
        <taxon>Bacillati</taxon>
        <taxon>Bacillota</taxon>
        <taxon>Clostridia</taxon>
        <taxon>Eubacteriales</taxon>
        <taxon>Eubacteriaceae</taxon>
        <taxon>Irregularibacter</taxon>
    </lineage>
</organism>
<sequence length="94" mass="10831">MNQSRDKGKKMSKWLFYALVIFTVVLLIFAIISKQFILGLLALLFALFLKPYSRNISLPDAYLRQIGMEGKDISLEELTDGVKTKRKKYKNTKA</sequence>
<feature type="transmembrane region" description="Helical" evidence="1">
    <location>
        <begin position="36"/>
        <end position="53"/>
    </location>
</feature>
<name>A0AAE3KYY7_9FIRM</name>
<keyword evidence="3" id="KW-1185">Reference proteome</keyword>
<keyword evidence="1" id="KW-0472">Membrane</keyword>
<gene>
    <name evidence="2" type="ORF">NSA47_05400</name>
</gene>
<feature type="transmembrane region" description="Helical" evidence="1">
    <location>
        <begin position="12"/>
        <end position="30"/>
    </location>
</feature>
<reference evidence="2" key="1">
    <citation type="submission" date="2022-07" db="EMBL/GenBank/DDBJ databases">
        <title>Enhanced cultured diversity of the mouse gut microbiota enables custom-made synthetic communities.</title>
        <authorList>
            <person name="Afrizal A."/>
        </authorList>
    </citation>
    <scope>NUCLEOTIDE SEQUENCE</scope>
    <source>
        <strain evidence="2">DSM 28593</strain>
    </source>
</reference>
<proteinExistence type="predicted"/>
<dbReference type="EMBL" id="JANKAS010000003">
    <property type="protein sequence ID" value="MCR1898425.1"/>
    <property type="molecule type" value="Genomic_DNA"/>
</dbReference>
<accession>A0AAE3KYY7</accession>
<comment type="caution">
    <text evidence="2">The sequence shown here is derived from an EMBL/GenBank/DDBJ whole genome shotgun (WGS) entry which is preliminary data.</text>
</comment>
<dbReference type="AlphaFoldDB" id="A0AAE3KYY7"/>
<evidence type="ECO:0000256" key="1">
    <source>
        <dbReference type="SAM" id="Phobius"/>
    </source>
</evidence>
<evidence type="ECO:0000313" key="3">
    <source>
        <dbReference type="Proteomes" id="UP001205748"/>
    </source>
</evidence>